<reference evidence="11" key="1">
    <citation type="submission" date="2009-08" db="EMBL/GenBank/DDBJ databases">
        <authorList>
            <consortium name="US DOE Joint Genome Institute"/>
            <person name="Lucas S."/>
            <person name="Copeland A."/>
            <person name="Lapidus A."/>
            <person name="Glavina del Rio T."/>
            <person name="Dalin E."/>
            <person name="Tice H."/>
            <person name="Bruce D."/>
            <person name="Barry K."/>
            <person name="Pitluck S."/>
            <person name="Lowry S."/>
            <person name="Larimer F."/>
            <person name="Land M."/>
            <person name="Hauser L."/>
            <person name="Kyrpides N."/>
            <person name="Ivanova N."/>
            <person name="McMahon K.D."/>
            <person name="Hugenholtz P."/>
        </authorList>
    </citation>
    <scope>NUCLEOTIDE SEQUENCE</scope>
    <source>
        <strain evidence="11">UW-1</strain>
    </source>
</reference>
<reference evidence="11" key="2">
    <citation type="submission" date="2009-09" db="EMBL/GenBank/DDBJ databases">
        <title>Complete sequence of chromosome of Candidatus Accumulibacter phosphatis clade IIA str. UW-1.</title>
        <authorList>
            <consortium name="US DOE Joint Genome Institute"/>
            <person name="Martin H.G."/>
            <person name="Ivanova N."/>
            <person name="Kunin V."/>
            <person name="Warnecke F."/>
            <person name="Barry K."/>
            <person name="He S."/>
            <person name="Salamov A."/>
            <person name="Szeto E."/>
            <person name="Dalin E."/>
            <person name="Pangilinan J.L."/>
            <person name="Lapidus A."/>
            <person name="Lowry S."/>
            <person name="Kyrpides N.C."/>
            <person name="McMahon K.D."/>
            <person name="Hugenholtz P."/>
        </authorList>
    </citation>
    <scope>NUCLEOTIDE SEQUENCE [LARGE SCALE GENOMIC DNA]</scope>
    <source>
        <strain evidence="11">UW-1</strain>
    </source>
</reference>
<dbReference type="GO" id="GO:0016779">
    <property type="term" value="F:nucleotidyltransferase activity"/>
    <property type="evidence" value="ECO:0007669"/>
    <property type="project" value="UniProtKB-KW"/>
</dbReference>
<dbReference type="eggNOG" id="COG1669">
    <property type="taxonomic scope" value="Bacteria"/>
</dbReference>
<evidence type="ECO:0000256" key="1">
    <source>
        <dbReference type="ARBA" id="ARBA00001946"/>
    </source>
</evidence>
<sequence length="102" mass="11724">MTNVIEQYRDQVATLCRRTGAKRLDVFGSAVRADFNPTSSDLDFLVEFDDLPPAKYADTHFALKESLESLFGRPVDLVTESSLDNPYFRDRVYAERRPVYAR</sequence>
<dbReference type="AlphaFoldDB" id="C7RUB3"/>
<keyword evidence="3" id="KW-0808">Transferase</keyword>
<keyword evidence="7" id="KW-0067">ATP-binding</keyword>
<name>C7RUB3_ACCRE</name>
<protein>
    <submittedName>
        <fullName evidence="11">DNA polymerase beta domain protein region</fullName>
    </submittedName>
</protein>
<dbReference type="GO" id="GO:0046872">
    <property type="term" value="F:metal ion binding"/>
    <property type="evidence" value="ECO:0007669"/>
    <property type="project" value="UniProtKB-KW"/>
</dbReference>
<dbReference type="PANTHER" id="PTHR33571">
    <property type="entry name" value="SSL8005 PROTEIN"/>
    <property type="match status" value="1"/>
</dbReference>
<dbReference type="HOGENOM" id="CLU_130257_4_0_4"/>
<dbReference type="PANTHER" id="PTHR33571:SF12">
    <property type="entry name" value="BSL3053 PROTEIN"/>
    <property type="match status" value="1"/>
</dbReference>
<dbReference type="Pfam" id="PF01909">
    <property type="entry name" value="NTP_transf_2"/>
    <property type="match status" value="1"/>
</dbReference>
<evidence type="ECO:0000259" key="10">
    <source>
        <dbReference type="Pfam" id="PF01909"/>
    </source>
</evidence>
<feature type="domain" description="Polymerase nucleotidyl transferase" evidence="10">
    <location>
        <begin position="15"/>
        <end position="97"/>
    </location>
</feature>
<keyword evidence="2" id="KW-1277">Toxin-antitoxin system</keyword>
<dbReference type="CDD" id="cd05403">
    <property type="entry name" value="NT_KNTase_like"/>
    <property type="match status" value="1"/>
</dbReference>
<evidence type="ECO:0000256" key="9">
    <source>
        <dbReference type="ARBA" id="ARBA00038276"/>
    </source>
</evidence>
<dbReference type="InterPro" id="IPR002934">
    <property type="entry name" value="Polymerase_NTP_transf_dom"/>
</dbReference>
<accession>C7RUB3</accession>
<keyword evidence="4" id="KW-0548">Nucleotidyltransferase</keyword>
<keyword evidence="8" id="KW-0460">Magnesium</keyword>
<evidence type="ECO:0000256" key="3">
    <source>
        <dbReference type="ARBA" id="ARBA00022679"/>
    </source>
</evidence>
<organism evidence="11">
    <name type="scientific">Accumulibacter regalis</name>
    <dbReference type="NCBI Taxonomy" id="522306"/>
    <lineage>
        <taxon>Bacteria</taxon>
        <taxon>Pseudomonadati</taxon>
        <taxon>Pseudomonadota</taxon>
        <taxon>Betaproteobacteria</taxon>
        <taxon>Candidatus Accumulibacter</taxon>
    </lineage>
</organism>
<dbReference type="SUPFAM" id="SSF81301">
    <property type="entry name" value="Nucleotidyltransferase"/>
    <property type="match status" value="1"/>
</dbReference>
<dbReference type="OrthoDB" id="561385at2"/>
<keyword evidence="5" id="KW-0479">Metal-binding</keyword>
<keyword evidence="6" id="KW-0547">Nucleotide-binding</keyword>
<evidence type="ECO:0000256" key="8">
    <source>
        <dbReference type="ARBA" id="ARBA00022842"/>
    </source>
</evidence>
<comment type="cofactor">
    <cofactor evidence="1">
        <name>Mg(2+)</name>
        <dbReference type="ChEBI" id="CHEBI:18420"/>
    </cofactor>
</comment>
<evidence type="ECO:0000256" key="6">
    <source>
        <dbReference type="ARBA" id="ARBA00022741"/>
    </source>
</evidence>
<dbReference type="InterPro" id="IPR043519">
    <property type="entry name" value="NT_sf"/>
</dbReference>
<dbReference type="Gene3D" id="3.30.460.10">
    <property type="entry name" value="Beta Polymerase, domain 2"/>
    <property type="match status" value="1"/>
</dbReference>
<dbReference type="STRING" id="522306.CAP2UW1_1654"/>
<comment type="similarity">
    <text evidence="9">Belongs to the MntA antitoxin family.</text>
</comment>
<evidence type="ECO:0000256" key="2">
    <source>
        <dbReference type="ARBA" id="ARBA00022649"/>
    </source>
</evidence>
<gene>
    <name evidence="11" type="ordered locus">CAP2UW1_1654</name>
</gene>
<evidence type="ECO:0000256" key="5">
    <source>
        <dbReference type="ARBA" id="ARBA00022723"/>
    </source>
</evidence>
<evidence type="ECO:0000313" key="11">
    <source>
        <dbReference type="EMBL" id="ACV34965.1"/>
    </source>
</evidence>
<proteinExistence type="inferred from homology"/>
<dbReference type="KEGG" id="app:CAP2UW1_1654"/>
<dbReference type="InterPro" id="IPR052038">
    <property type="entry name" value="Type-VII_TA_antitoxin"/>
</dbReference>
<dbReference type="GO" id="GO:0005524">
    <property type="term" value="F:ATP binding"/>
    <property type="evidence" value="ECO:0007669"/>
    <property type="project" value="UniProtKB-KW"/>
</dbReference>
<evidence type="ECO:0000256" key="4">
    <source>
        <dbReference type="ARBA" id="ARBA00022695"/>
    </source>
</evidence>
<dbReference type="EMBL" id="CP001715">
    <property type="protein sequence ID" value="ACV34965.1"/>
    <property type="molecule type" value="Genomic_DNA"/>
</dbReference>
<evidence type="ECO:0000256" key="7">
    <source>
        <dbReference type="ARBA" id="ARBA00022840"/>
    </source>
</evidence>